<dbReference type="PROSITE" id="PS51257">
    <property type="entry name" value="PROKAR_LIPOPROTEIN"/>
    <property type="match status" value="1"/>
</dbReference>
<dbReference type="STRING" id="1842532.A7E78_03190"/>
<dbReference type="InterPro" id="IPR019554">
    <property type="entry name" value="Soluble_ligand-bd"/>
</dbReference>
<dbReference type="EMBL" id="CP015519">
    <property type="protein sequence ID" value="APG26925.1"/>
    <property type="molecule type" value="Genomic_DNA"/>
</dbReference>
<dbReference type="Gene3D" id="3.10.560.10">
    <property type="entry name" value="Outer membrane lipoprotein wza domain like"/>
    <property type="match status" value="2"/>
</dbReference>
<keyword evidence="12" id="KW-0564">Palmitate</keyword>
<keyword evidence="9" id="KW-0406">Ion transport</keyword>
<dbReference type="GO" id="GO:0046930">
    <property type="term" value="C:pore complex"/>
    <property type="evidence" value="ECO:0007669"/>
    <property type="project" value="UniProtKB-KW"/>
</dbReference>
<evidence type="ECO:0000313" key="20">
    <source>
        <dbReference type="Proteomes" id="UP000182517"/>
    </source>
</evidence>
<dbReference type="OrthoDB" id="9815244at2"/>
<reference evidence="19 20" key="1">
    <citation type="journal article" date="2017" name="Genome Announc.">
        <title>Complete Genome Sequences of Two Acetylene-Fermenting Pelobacter acetylenicus Strains.</title>
        <authorList>
            <person name="Sutton J.M."/>
            <person name="Baesman S.M."/>
            <person name="Fierst J.L."/>
            <person name="Poret-Peterson A.T."/>
            <person name="Oremland R.S."/>
            <person name="Dunlap D.S."/>
            <person name="Akob D.M."/>
        </authorList>
    </citation>
    <scope>NUCLEOTIDE SEQUENCE [LARGE SCALE GENOMIC DNA]</scope>
    <source>
        <strain evidence="19 20">SFB93</strain>
    </source>
</reference>
<evidence type="ECO:0000256" key="1">
    <source>
        <dbReference type="ARBA" id="ARBA00004571"/>
    </source>
</evidence>
<keyword evidence="4" id="KW-1134">Transmembrane beta strand</keyword>
<evidence type="ECO:0000313" key="19">
    <source>
        <dbReference type="EMBL" id="APG26925.1"/>
    </source>
</evidence>
<evidence type="ECO:0000256" key="4">
    <source>
        <dbReference type="ARBA" id="ARBA00022452"/>
    </source>
</evidence>
<evidence type="ECO:0000259" key="16">
    <source>
        <dbReference type="Pfam" id="PF02563"/>
    </source>
</evidence>
<accession>A0A1L3GM10</accession>
<dbReference type="Gene3D" id="3.30.1950.10">
    <property type="entry name" value="wza like domain"/>
    <property type="match status" value="1"/>
</dbReference>
<evidence type="ECO:0000259" key="18">
    <source>
        <dbReference type="Pfam" id="PF22461"/>
    </source>
</evidence>
<dbReference type="InterPro" id="IPR054765">
    <property type="entry name" value="SLBB_dom"/>
</dbReference>
<feature type="signal peptide" evidence="15">
    <location>
        <begin position="1"/>
        <end position="20"/>
    </location>
</feature>
<keyword evidence="7 15" id="KW-0732">Signal</keyword>
<evidence type="ECO:0000256" key="14">
    <source>
        <dbReference type="ARBA" id="ARBA00023288"/>
    </source>
</evidence>
<dbReference type="KEGG" id="pef:A7E78_03190"/>
<dbReference type="Pfam" id="PF02563">
    <property type="entry name" value="Poly_export"/>
    <property type="match status" value="1"/>
</dbReference>
<dbReference type="Pfam" id="PF10531">
    <property type="entry name" value="SLBB"/>
    <property type="match status" value="1"/>
</dbReference>
<evidence type="ECO:0000256" key="10">
    <source>
        <dbReference type="ARBA" id="ARBA00023114"/>
    </source>
</evidence>
<sequence>MKLWLSTVALVLMLSFSCFAAPSDSMDYRVGEGDVLRVLVYDNPDLETTTRISGNGTILFPLIGEVKIDGYTVSEVAQDLSKKLAQGYIIDPQVSVFVQEFRSQKTIIMGEVKVPGLYELSGPSSLMELISKAGGLTIDAGDLVTIKRKDLSQPEIDQIISVSLKSLLEKKENVSNLMIVDGDSVFVPRAGVFYVTGQVNRPAAYKLEEGTSVIKAITMAGGFTELASQRKIQIIRKVDDKESVLKKVPLHTPVQADDVIVVPESFF</sequence>
<feature type="domain" description="Polysaccharide export protein N-terminal" evidence="16">
    <location>
        <begin position="25"/>
        <end position="98"/>
    </location>
</feature>
<keyword evidence="13" id="KW-0998">Cell outer membrane</keyword>
<evidence type="ECO:0000256" key="9">
    <source>
        <dbReference type="ARBA" id="ARBA00023065"/>
    </source>
</evidence>
<protein>
    <submittedName>
        <fullName evidence="19">Periplasmic polysaccharide biosynthesis/export protein</fullName>
    </submittedName>
</protein>
<feature type="domain" description="Soluble ligand binding" evidence="17">
    <location>
        <begin position="192"/>
        <end position="239"/>
    </location>
</feature>
<dbReference type="InterPro" id="IPR003715">
    <property type="entry name" value="Poly_export_N"/>
</dbReference>
<dbReference type="AlphaFoldDB" id="A0A1L3GM10"/>
<dbReference type="PANTHER" id="PTHR33619">
    <property type="entry name" value="POLYSACCHARIDE EXPORT PROTEIN GFCE-RELATED"/>
    <property type="match status" value="1"/>
</dbReference>
<feature type="chain" id="PRO_5012905232" evidence="15">
    <location>
        <begin position="21"/>
        <end position="267"/>
    </location>
</feature>
<keyword evidence="5" id="KW-0762">Sugar transport</keyword>
<evidence type="ECO:0000256" key="7">
    <source>
        <dbReference type="ARBA" id="ARBA00022729"/>
    </source>
</evidence>
<keyword evidence="3" id="KW-0813">Transport</keyword>
<proteinExistence type="inferred from homology"/>
<keyword evidence="14" id="KW-0449">Lipoprotein</keyword>
<dbReference type="Proteomes" id="UP000182517">
    <property type="component" value="Chromosome"/>
</dbReference>
<evidence type="ECO:0000256" key="5">
    <source>
        <dbReference type="ARBA" id="ARBA00022597"/>
    </source>
</evidence>
<evidence type="ECO:0000256" key="3">
    <source>
        <dbReference type="ARBA" id="ARBA00022448"/>
    </source>
</evidence>
<dbReference type="PANTHER" id="PTHR33619:SF3">
    <property type="entry name" value="POLYSACCHARIDE EXPORT PROTEIN GFCE-RELATED"/>
    <property type="match status" value="1"/>
</dbReference>
<feature type="domain" description="SLBB" evidence="18">
    <location>
        <begin position="104"/>
        <end position="187"/>
    </location>
</feature>
<dbReference type="GO" id="GO:0015288">
    <property type="term" value="F:porin activity"/>
    <property type="evidence" value="ECO:0007669"/>
    <property type="project" value="UniProtKB-KW"/>
</dbReference>
<keyword evidence="20" id="KW-1185">Reference proteome</keyword>
<evidence type="ECO:0000256" key="8">
    <source>
        <dbReference type="ARBA" id="ARBA00023047"/>
    </source>
</evidence>
<dbReference type="GO" id="GO:0006811">
    <property type="term" value="P:monoatomic ion transport"/>
    <property type="evidence" value="ECO:0007669"/>
    <property type="project" value="UniProtKB-KW"/>
</dbReference>
<dbReference type="RefSeq" id="WP_072282887.1">
    <property type="nucleotide sequence ID" value="NZ_CP015519.1"/>
</dbReference>
<evidence type="ECO:0000256" key="15">
    <source>
        <dbReference type="SAM" id="SignalP"/>
    </source>
</evidence>
<evidence type="ECO:0000256" key="11">
    <source>
        <dbReference type="ARBA" id="ARBA00023136"/>
    </source>
</evidence>
<dbReference type="InterPro" id="IPR049712">
    <property type="entry name" value="Poly_export"/>
</dbReference>
<keyword evidence="6" id="KW-0812">Transmembrane</keyword>
<keyword evidence="8" id="KW-0625">Polysaccharide transport</keyword>
<evidence type="ECO:0000256" key="2">
    <source>
        <dbReference type="ARBA" id="ARBA00009450"/>
    </source>
</evidence>
<comment type="subcellular location">
    <subcellularLocation>
        <location evidence="1">Cell outer membrane</location>
        <topology evidence="1">Multi-pass membrane protein</topology>
    </subcellularLocation>
</comment>
<evidence type="ECO:0000256" key="12">
    <source>
        <dbReference type="ARBA" id="ARBA00023139"/>
    </source>
</evidence>
<dbReference type="GO" id="GO:0015159">
    <property type="term" value="F:polysaccharide transmembrane transporter activity"/>
    <property type="evidence" value="ECO:0007669"/>
    <property type="project" value="InterPro"/>
</dbReference>
<evidence type="ECO:0000256" key="6">
    <source>
        <dbReference type="ARBA" id="ARBA00022692"/>
    </source>
</evidence>
<name>A0A1L3GM10_9BACT</name>
<evidence type="ECO:0000259" key="17">
    <source>
        <dbReference type="Pfam" id="PF10531"/>
    </source>
</evidence>
<comment type="similarity">
    <text evidence="2">Belongs to the BexD/CtrA/VexA family.</text>
</comment>
<keyword evidence="11" id="KW-0472">Membrane</keyword>
<gene>
    <name evidence="19" type="ORF">A7E78_03190</name>
</gene>
<evidence type="ECO:0000256" key="13">
    <source>
        <dbReference type="ARBA" id="ARBA00023237"/>
    </source>
</evidence>
<keyword evidence="10" id="KW-0626">Porin</keyword>
<dbReference type="GO" id="GO:0009279">
    <property type="term" value="C:cell outer membrane"/>
    <property type="evidence" value="ECO:0007669"/>
    <property type="project" value="UniProtKB-SubCell"/>
</dbReference>
<dbReference type="Pfam" id="PF22461">
    <property type="entry name" value="SLBB_2"/>
    <property type="match status" value="1"/>
</dbReference>
<organism evidence="19 20">
    <name type="scientific">Syntrophotalea acetylenivorans</name>
    <dbReference type="NCBI Taxonomy" id="1842532"/>
    <lineage>
        <taxon>Bacteria</taxon>
        <taxon>Pseudomonadati</taxon>
        <taxon>Thermodesulfobacteriota</taxon>
        <taxon>Desulfuromonadia</taxon>
        <taxon>Desulfuromonadales</taxon>
        <taxon>Syntrophotaleaceae</taxon>
        <taxon>Syntrophotalea</taxon>
    </lineage>
</organism>